<feature type="compositionally biased region" description="Acidic residues" evidence="1">
    <location>
        <begin position="319"/>
        <end position="342"/>
    </location>
</feature>
<feature type="region of interest" description="Disordered" evidence="1">
    <location>
        <begin position="243"/>
        <end position="264"/>
    </location>
</feature>
<feature type="region of interest" description="Disordered" evidence="1">
    <location>
        <begin position="493"/>
        <end position="514"/>
    </location>
</feature>
<dbReference type="EMBL" id="BK011017">
    <property type="protein sequence ID" value="DAC81163.1"/>
    <property type="molecule type" value="Genomic_DNA"/>
</dbReference>
<accession>A0A6F9EYL1</accession>
<organism evidence="2">
    <name type="scientific">Carp adomavirus</name>
    <dbReference type="NCBI Taxonomy" id="2609874"/>
    <lineage>
        <taxon>Viruses</taxon>
        <taxon>Adomaviruses</taxon>
    </lineage>
</organism>
<evidence type="ECO:0000256" key="1">
    <source>
        <dbReference type="SAM" id="MobiDB-lite"/>
    </source>
</evidence>
<sequence length="553" mass="61224">MLTRMTKGKRRSKSKKRLKKTKKIKTTIKVAKRRAKRSSHRSVTAKLVQPVTTRSTARSRTGPVHVNVKNVNVPMPPKETQTLHKETVTKTTKPQESFLKRAVKTALPAVAGAAAKALLPGPIAGAVNLLSTFWPSSDQSSLPPQPPEQPSPAALSFVPESPGFRWGSLAALLPFLFKRGGYDAYQGLGPVRSVRFVHRITRHARHKRRNRNFIAHDMESHGPIHKGVFQLIKRPPVMLAIPRQLPGLQPPGTGTTRHLLRPEQVDTTDSSVLYPEFQPEPEPEPQSGPRANFIRPQISEGAEVPSWTFDDIAPQDHQDFEDEEQSQGQPEDEYEYDDEDDFASASASELDLQSVLSGDREDFYTPQPGQRPQVPSPPPPPARYYTPPGNLPGTGQHVDQMMAPPPPPPPPGPPPSGDALQMLADIDRPLGDLQGQLQSVQLRKARPAAPKPPDLMQEMARFNLMKLKKPVLPPKPQPVLQPQQKLLQDIQSFSSGRLRKVERTPTPAPSSLNPMFQGLVAALNKRQHAFAPDIDEEDEGEDEAFGDDGLFWN</sequence>
<feature type="region of interest" description="Disordered" evidence="1">
    <location>
        <begin position="273"/>
        <end position="292"/>
    </location>
</feature>
<feature type="compositionally biased region" description="Pro residues" evidence="1">
    <location>
        <begin position="403"/>
        <end position="416"/>
    </location>
</feature>
<feature type="compositionally biased region" description="Acidic residues" evidence="1">
    <location>
        <begin position="533"/>
        <end position="546"/>
    </location>
</feature>
<name>A0A6F9EYL1_9VIRU</name>
<protein>
    <submittedName>
        <fullName evidence="2">LO2-3</fullName>
    </submittedName>
</protein>
<feature type="region of interest" description="Disordered" evidence="1">
    <location>
        <begin position="318"/>
        <end position="421"/>
    </location>
</feature>
<reference evidence="2" key="1">
    <citation type="journal article" date="2020" name="J. ISSAAS">
        <title>Identification of Adomavirus Virion Proteins.</title>
        <authorList>
            <person name="Welch N.L."/>
            <person name="Tisza M.J."/>
            <person name="Starrett G.J."/>
            <person name="Belford A.K."/>
            <person name="Pastrana D.V."/>
            <person name="Pang Y.-Y.S."/>
            <person name="Schiller J.T."/>
            <person name="An P."/>
            <person name="Cantolupo P.G."/>
            <person name="Pipas J.M."/>
            <person name="Koda S."/>
            <person name="Subramaniam K."/>
            <person name="Waltzek T.B."/>
            <person name="Bian C."/>
            <person name="Shi Q."/>
            <person name="Ruan Z."/>
            <person name="Ng T.F.F."/>
            <person name="Buck C.B."/>
        </authorList>
    </citation>
    <scope>NUCLEOTIDE SEQUENCE</scope>
    <source>
        <strain evidence="2">4332</strain>
    </source>
</reference>
<proteinExistence type="predicted"/>
<feature type="region of interest" description="Disordered" evidence="1">
    <location>
        <begin position="1"/>
        <end position="23"/>
    </location>
</feature>
<evidence type="ECO:0000313" key="2">
    <source>
        <dbReference type="EMBL" id="DAC81163.1"/>
    </source>
</evidence>
<feature type="region of interest" description="Disordered" evidence="1">
    <location>
        <begin position="531"/>
        <end position="553"/>
    </location>
</feature>